<evidence type="ECO:0000313" key="3">
    <source>
        <dbReference type="EMBL" id="MBB3972227.1"/>
    </source>
</evidence>
<feature type="domain" description="Methylene-tetrahydromethanopterin dehydrogenase N-terminal" evidence="2">
    <location>
        <begin position="19"/>
        <end position="99"/>
    </location>
</feature>
<protein>
    <submittedName>
        <fullName evidence="3">Methylene-tetrahydromethanopterin dehydrogenase</fullName>
        <ecNumber evidence="3">1.5.1.-</ecNumber>
    </submittedName>
</protein>
<dbReference type="Proteomes" id="UP000528964">
    <property type="component" value="Unassembled WGS sequence"/>
</dbReference>
<evidence type="ECO:0000256" key="1">
    <source>
        <dbReference type="ARBA" id="ARBA00023002"/>
    </source>
</evidence>
<dbReference type="GO" id="GO:0016491">
    <property type="term" value="F:oxidoreductase activity"/>
    <property type="evidence" value="ECO:0007669"/>
    <property type="project" value="UniProtKB-KW"/>
</dbReference>
<dbReference type="Pfam" id="PF09176">
    <property type="entry name" value="Mpt_N"/>
    <property type="match status" value="1"/>
</dbReference>
<dbReference type="Gene3D" id="3.40.50.10280">
    <property type="entry name" value="Methylene-tetrahydromethanopterin dehydrogenase, N-terminal domain"/>
    <property type="match status" value="1"/>
</dbReference>
<dbReference type="SUPFAM" id="SSF53223">
    <property type="entry name" value="Aminoacid dehydrogenase-like, N-terminal domain"/>
    <property type="match status" value="1"/>
</dbReference>
<keyword evidence="4" id="KW-1185">Reference proteome</keyword>
<dbReference type="Gene3D" id="3.40.50.720">
    <property type="entry name" value="NAD(P)-binding Rossmann-like Domain"/>
    <property type="match status" value="1"/>
</dbReference>
<organism evidence="3 4">
    <name type="scientific">Hansschlegelia beijingensis</name>
    <dbReference type="NCBI Taxonomy" id="1133344"/>
    <lineage>
        <taxon>Bacteria</taxon>
        <taxon>Pseudomonadati</taxon>
        <taxon>Pseudomonadota</taxon>
        <taxon>Alphaproteobacteria</taxon>
        <taxon>Hyphomicrobiales</taxon>
        <taxon>Methylopilaceae</taxon>
        <taxon>Hansschlegelia</taxon>
    </lineage>
</organism>
<accession>A0A7W6GEU6</accession>
<dbReference type="AlphaFoldDB" id="A0A7W6GEU6"/>
<gene>
    <name evidence="3" type="ORF">GGR24_000860</name>
</gene>
<comment type="caution">
    <text evidence="3">The sequence shown here is derived from an EMBL/GenBank/DDBJ whole genome shotgun (WGS) entry which is preliminary data.</text>
</comment>
<dbReference type="EC" id="1.5.1.-" evidence="3"/>
<dbReference type="InterPro" id="IPR046346">
    <property type="entry name" value="Aminoacid_DH-like_N_sf"/>
</dbReference>
<dbReference type="InterPro" id="IPR037089">
    <property type="entry name" value="Methyl-teptahyd_DH_N_sf"/>
</dbReference>
<proteinExistence type="predicted"/>
<dbReference type="InterPro" id="IPR036291">
    <property type="entry name" value="NAD(P)-bd_dom_sf"/>
</dbReference>
<dbReference type="SUPFAM" id="SSF51735">
    <property type="entry name" value="NAD(P)-binding Rossmann-fold domains"/>
    <property type="match status" value="1"/>
</dbReference>
<dbReference type="RefSeq" id="WP_183394025.1">
    <property type="nucleotide sequence ID" value="NZ_JACIDR010000001.1"/>
</dbReference>
<sequence>MSDAAPILHMITPLRHTSPFDVNMAVDAGFHDIATYVGVELKDVVPLTQDAMFSRAPSDAKRTVLFIGGKDASLALDQMAAAASALFPPFEISIFADPAGAFTTAAAMIAQVEKHLLGKREKGLEGARVQVYGATGIIGGIAAVIAAQAGAHVTMVGHMIIEDVQLKAIDFKKRFGVTLDCAVATSDEDKKKLVADAEVILTAASAGVQVISKDVLESAKNLLVAADINAVPPTGIEGVGSNDDGVALPYGVGIGALVIGQIKYQVQHRMLKRIRESDVALRIGFLEAYELARTLSE</sequence>
<dbReference type="EMBL" id="JACIDR010000001">
    <property type="protein sequence ID" value="MBB3972227.1"/>
    <property type="molecule type" value="Genomic_DNA"/>
</dbReference>
<evidence type="ECO:0000259" key="2">
    <source>
        <dbReference type="Pfam" id="PF09176"/>
    </source>
</evidence>
<keyword evidence="1 3" id="KW-0560">Oxidoreductase</keyword>
<evidence type="ECO:0000313" key="4">
    <source>
        <dbReference type="Proteomes" id="UP000528964"/>
    </source>
</evidence>
<name>A0A7W6GEU6_9HYPH</name>
<reference evidence="3 4" key="1">
    <citation type="submission" date="2020-08" db="EMBL/GenBank/DDBJ databases">
        <title>Genomic Encyclopedia of Type Strains, Phase IV (KMG-IV): sequencing the most valuable type-strain genomes for metagenomic binning, comparative biology and taxonomic classification.</title>
        <authorList>
            <person name="Goeker M."/>
        </authorList>
    </citation>
    <scope>NUCLEOTIDE SEQUENCE [LARGE SCALE GENOMIC DNA]</scope>
    <source>
        <strain evidence="3 4">DSM 25481</strain>
    </source>
</reference>
<dbReference type="InterPro" id="IPR015259">
    <property type="entry name" value="Methyl-teptahyd_DH_N"/>
</dbReference>